<organism evidence="1 2">
    <name type="scientific">Micavibrio aeruginosavorus</name>
    <dbReference type="NCBI Taxonomy" id="349221"/>
    <lineage>
        <taxon>Bacteria</taxon>
        <taxon>Pseudomonadati</taxon>
        <taxon>Bdellovibrionota</taxon>
        <taxon>Bdellovibrionia</taxon>
        <taxon>Bdellovibrionales</taxon>
        <taxon>Pseudobdellovibrionaceae</taxon>
        <taxon>Micavibrio</taxon>
    </lineage>
</organism>
<dbReference type="EMBL" id="QFNK01000121">
    <property type="protein sequence ID" value="PZO86427.1"/>
    <property type="molecule type" value="Genomic_DNA"/>
</dbReference>
<accession>A0A2W4ZZ93</accession>
<gene>
    <name evidence="1" type="ORF">DI626_06660</name>
</gene>
<reference evidence="1 2" key="1">
    <citation type="submission" date="2017-08" db="EMBL/GenBank/DDBJ databases">
        <title>Infants hospitalized years apart are colonized by the same room-sourced microbial strains.</title>
        <authorList>
            <person name="Brooks B."/>
            <person name="Olm M.R."/>
            <person name="Firek B.A."/>
            <person name="Baker R."/>
            <person name="Thomas B.C."/>
            <person name="Morowitz M.J."/>
            <person name="Banfield J.F."/>
        </authorList>
    </citation>
    <scope>NUCLEOTIDE SEQUENCE [LARGE SCALE GENOMIC DNA]</scope>
    <source>
        <strain evidence="1">S2_018_000_R2_104</strain>
    </source>
</reference>
<proteinExistence type="predicted"/>
<protein>
    <submittedName>
        <fullName evidence="1">Uncharacterized protein</fullName>
    </submittedName>
</protein>
<name>A0A2W4ZZ93_9BACT</name>
<dbReference type="AlphaFoldDB" id="A0A2W4ZZ93"/>
<comment type="caution">
    <text evidence="1">The sequence shown here is derived from an EMBL/GenBank/DDBJ whole genome shotgun (WGS) entry which is preliminary data.</text>
</comment>
<evidence type="ECO:0000313" key="1">
    <source>
        <dbReference type="EMBL" id="PZO86427.1"/>
    </source>
</evidence>
<dbReference type="Proteomes" id="UP000249557">
    <property type="component" value="Unassembled WGS sequence"/>
</dbReference>
<evidence type="ECO:0000313" key="2">
    <source>
        <dbReference type="Proteomes" id="UP000249557"/>
    </source>
</evidence>
<sequence length="190" mass="20085">MEPSAYSANEIYDALSPERQKMLVSLPYRAGLYVSFSDVTGGWDAQEAEIQSLTEILRGYAMKTGLPPFSQKVLMDCLAERGAWPSWSKDIGAVPSEASSLVDDLVTMMGAGDLSAFKGLILDIALGVAMAFRETADGAATAGHDAGFFQSLLSSLIGGEEAHSALDHLNISAAEREALSSLSAALGHRL</sequence>